<name>A0A0L6JPW3_9FIRM</name>
<dbReference type="AlphaFoldDB" id="A0A0L6JPW3"/>
<dbReference type="Proteomes" id="UP000036923">
    <property type="component" value="Unassembled WGS sequence"/>
</dbReference>
<keyword evidence="1" id="KW-1133">Transmembrane helix</keyword>
<evidence type="ECO:0000256" key="1">
    <source>
        <dbReference type="SAM" id="Phobius"/>
    </source>
</evidence>
<dbReference type="STRING" id="398512.Bccel_3152"/>
<comment type="caution">
    <text evidence="2">The sequence shown here is derived from an EMBL/GenBank/DDBJ whole genome shotgun (WGS) entry which is preliminary data.</text>
</comment>
<evidence type="ECO:0000313" key="3">
    <source>
        <dbReference type="Proteomes" id="UP000036923"/>
    </source>
</evidence>
<sequence length="127" mass="15059">MFISMVAFAKIIDHMLGLALGFFHYVELGKITYFYAFFYDITVYPTIAVMFCKLFPRGVAISKLIKYNLFWIIFSFLFESIIAYPFGIMIYTGWKIFPFSLLFYCGAYPVITWYKLFLEKKLGFEKK</sequence>
<accession>A0A0L6JPW3</accession>
<feature type="transmembrane region" description="Helical" evidence="1">
    <location>
        <begin position="32"/>
        <end position="55"/>
    </location>
</feature>
<evidence type="ECO:0000313" key="2">
    <source>
        <dbReference type="EMBL" id="KNY27881.1"/>
    </source>
</evidence>
<proteinExistence type="predicted"/>
<gene>
    <name evidence="2" type="ORF">Bccel_3152</name>
</gene>
<keyword evidence="1" id="KW-0472">Membrane</keyword>
<feature type="transmembrane region" description="Helical" evidence="1">
    <location>
        <begin position="96"/>
        <end position="117"/>
    </location>
</feature>
<feature type="transmembrane region" description="Helical" evidence="1">
    <location>
        <begin position="67"/>
        <end position="90"/>
    </location>
</feature>
<protein>
    <submittedName>
        <fullName evidence="2">Uncharacterized protein</fullName>
    </submittedName>
</protein>
<organism evidence="2 3">
    <name type="scientific">Pseudobacteroides cellulosolvens ATCC 35603 = DSM 2933</name>
    <dbReference type="NCBI Taxonomy" id="398512"/>
    <lineage>
        <taxon>Bacteria</taxon>
        <taxon>Bacillati</taxon>
        <taxon>Bacillota</taxon>
        <taxon>Clostridia</taxon>
        <taxon>Eubacteriales</taxon>
        <taxon>Oscillospiraceae</taxon>
        <taxon>Pseudobacteroides</taxon>
    </lineage>
</organism>
<reference evidence="3" key="1">
    <citation type="submission" date="2015-07" db="EMBL/GenBank/DDBJ databases">
        <title>Near-Complete Genome Sequence of the Cellulolytic Bacterium Bacteroides (Pseudobacteroides) cellulosolvens ATCC 35603.</title>
        <authorList>
            <person name="Dassa B."/>
            <person name="Utturkar S.M."/>
            <person name="Klingeman D.M."/>
            <person name="Hurt R.A."/>
            <person name="Keller M."/>
            <person name="Xu J."/>
            <person name="Reddy Y.H.K."/>
            <person name="Borovok I."/>
            <person name="Grinberg I.R."/>
            <person name="Lamed R."/>
            <person name="Zhivin O."/>
            <person name="Bayer E.A."/>
            <person name="Brown S.D."/>
        </authorList>
    </citation>
    <scope>NUCLEOTIDE SEQUENCE [LARGE SCALE GENOMIC DNA]</scope>
    <source>
        <strain evidence="3">DSM 2933</strain>
    </source>
</reference>
<feature type="transmembrane region" description="Helical" evidence="1">
    <location>
        <begin position="7"/>
        <end position="26"/>
    </location>
</feature>
<dbReference type="EMBL" id="LGTC01000001">
    <property type="protein sequence ID" value="KNY27881.1"/>
    <property type="molecule type" value="Genomic_DNA"/>
</dbReference>
<keyword evidence="1" id="KW-0812">Transmembrane</keyword>
<keyword evidence="3" id="KW-1185">Reference proteome</keyword>